<reference evidence="1 2" key="1">
    <citation type="journal article" date="2011" name="Proc. Natl. Acad. Sci. U.S.A.">
        <title>Evolutionary erosion of yeast sex chromosomes by mating-type switching accidents.</title>
        <authorList>
            <person name="Gordon J.L."/>
            <person name="Armisen D."/>
            <person name="Proux-Wera E."/>
            <person name="Oheigeartaigh S.S."/>
            <person name="Byrne K.P."/>
            <person name="Wolfe K.H."/>
        </authorList>
    </citation>
    <scope>NUCLEOTIDE SEQUENCE [LARGE SCALE GENOMIC DNA]</scope>
    <source>
        <strain evidence="2">ATCC 10597 / BCRC 20456 / CBS 421 / NBRC 0211 / NRRL Y-12639</strain>
    </source>
</reference>
<dbReference type="KEGG" id="ndi:NDAI_0C04640"/>
<name>G0W8L2_NAUDC</name>
<dbReference type="HOGENOM" id="CLU_024415_0_0_1"/>
<keyword evidence="2" id="KW-1185">Reference proteome</keyword>
<evidence type="ECO:0000313" key="1">
    <source>
        <dbReference type="EMBL" id="CCD24123.1"/>
    </source>
</evidence>
<dbReference type="RefSeq" id="XP_003669366.1">
    <property type="nucleotide sequence ID" value="XM_003669318.1"/>
</dbReference>
<organism evidence="1 2">
    <name type="scientific">Naumovozyma dairenensis (strain ATCC 10597 / BCRC 20456 / CBS 421 / NBRC 0211 / NRRL Y-12639)</name>
    <name type="common">Saccharomyces dairenensis</name>
    <dbReference type="NCBI Taxonomy" id="1071378"/>
    <lineage>
        <taxon>Eukaryota</taxon>
        <taxon>Fungi</taxon>
        <taxon>Dikarya</taxon>
        <taxon>Ascomycota</taxon>
        <taxon>Saccharomycotina</taxon>
        <taxon>Saccharomycetes</taxon>
        <taxon>Saccharomycetales</taxon>
        <taxon>Saccharomycetaceae</taxon>
        <taxon>Naumovozyma</taxon>
    </lineage>
</organism>
<evidence type="ECO:0000313" key="2">
    <source>
        <dbReference type="Proteomes" id="UP000000689"/>
    </source>
</evidence>
<dbReference type="EMBL" id="HE580269">
    <property type="protein sequence ID" value="CCD24123.1"/>
    <property type="molecule type" value="Genomic_DNA"/>
</dbReference>
<gene>
    <name evidence="1" type="primary">NDAI0C04640</name>
    <name evidence="1" type="ordered locus">NDAI_0C04640</name>
</gene>
<dbReference type="AlphaFoldDB" id="G0W8L2"/>
<dbReference type="eggNOG" id="ENOG502QUX9">
    <property type="taxonomic scope" value="Eukaryota"/>
</dbReference>
<protein>
    <submittedName>
        <fullName evidence="1">Uncharacterized protein</fullName>
    </submittedName>
</protein>
<sequence>MLCQSRITWKPILSISTRLIHNQQVPTIRDNDSQLTDDNKKGQKIYSIIQRKKIDYFYKQTTSLTPRLVNLIDSIQNPFKLKAVIKHLQNHYGKERWPSFLSHLTKFSKDPDLFILKTHTHLNRKQYSIFIQKLRTIITTNDLPSEKKRQELYKLINLQYILFSRKEPFHCFILPDDIHKWFFENINKKGNEIFNHYKFLIDNDIHLSSSLHVQLLLRKLLQGSELDIQLVTFRMFFQFNSNRSKYVNSKTRDIHFIKFVKLYDLNFMILLINKYIQRNDFRLINLYLKALLEKLRLHRTINNDKHPNFKELEQKRQLAFIKFNNMLIHIVSKIGNIHLFTSIITFQIKYLQDFVPNSLKGNDSTILNLLHKPIHDFIRLLKSNGNQDDVFKLCVQLQKINAFQINKSYRFKNLILFELISSLKSLKDPKLSTQYLLSIYPLHESEKLAILLNNLNLWGWIFHDQPIKLSNSKLQSELQNIMNTSLLSDDMKLKKITPNIISPFISQIYSVLIETKFELMGETIYGKENYKAFLLNIYSNYKSYLQHSIIPNVASSSKNKLLLWKHNTSILNIILTAIKSKLYDTKLAYNVLLDFTSNSHFLKKIKMKNNNSFCPFSTVIYNSDQILTEHDLFKLFQIMEDNNVPLSFKTCVAMVFRYLKIDNKPLAKQWYDKILRVGFPINHFSLIKIIKENGWDFPLGFDKSLLEKLQQNEQSLSQSSSISETDQALLLDSNINALEDIEETASFPDSYLQNVQHKKTDNSQIDELLGLIATLKD</sequence>
<accession>G0W8L2</accession>
<dbReference type="OMA" id="HINNCSE"/>
<dbReference type="OrthoDB" id="4064138at2759"/>
<dbReference type="Proteomes" id="UP000000689">
    <property type="component" value="Chromosome 3"/>
</dbReference>
<dbReference type="GeneID" id="11496595"/>
<proteinExistence type="predicted"/>